<dbReference type="Proteomes" id="UP000735302">
    <property type="component" value="Unassembled WGS sequence"/>
</dbReference>
<reference evidence="2 3" key="1">
    <citation type="journal article" date="2021" name="Elife">
        <title>Chloroplast acquisition without the gene transfer in kleptoplastic sea slugs, Plakobranchus ocellatus.</title>
        <authorList>
            <person name="Maeda T."/>
            <person name="Takahashi S."/>
            <person name="Yoshida T."/>
            <person name="Shimamura S."/>
            <person name="Takaki Y."/>
            <person name="Nagai Y."/>
            <person name="Toyoda A."/>
            <person name="Suzuki Y."/>
            <person name="Arimoto A."/>
            <person name="Ishii H."/>
            <person name="Satoh N."/>
            <person name="Nishiyama T."/>
            <person name="Hasebe M."/>
            <person name="Maruyama T."/>
            <person name="Minagawa J."/>
            <person name="Obokata J."/>
            <person name="Shigenobu S."/>
        </authorList>
    </citation>
    <scope>NUCLEOTIDE SEQUENCE [LARGE SCALE GENOMIC DNA]</scope>
</reference>
<dbReference type="AlphaFoldDB" id="A0AAV4DAF2"/>
<accession>A0AAV4DAF2</accession>
<evidence type="ECO:0000313" key="3">
    <source>
        <dbReference type="Proteomes" id="UP000735302"/>
    </source>
</evidence>
<feature type="chain" id="PRO_5043921122" evidence="1">
    <location>
        <begin position="19"/>
        <end position="188"/>
    </location>
</feature>
<organism evidence="2 3">
    <name type="scientific">Plakobranchus ocellatus</name>
    <dbReference type="NCBI Taxonomy" id="259542"/>
    <lineage>
        <taxon>Eukaryota</taxon>
        <taxon>Metazoa</taxon>
        <taxon>Spiralia</taxon>
        <taxon>Lophotrochozoa</taxon>
        <taxon>Mollusca</taxon>
        <taxon>Gastropoda</taxon>
        <taxon>Heterobranchia</taxon>
        <taxon>Euthyneura</taxon>
        <taxon>Panpulmonata</taxon>
        <taxon>Sacoglossa</taxon>
        <taxon>Placobranchoidea</taxon>
        <taxon>Plakobranchidae</taxon>
        <taxon>Plakobranchus</taxon>
    </lineage>
</organism>
<gene>
    <name evidence="2" type="ORF">PoB_006765400</name>
</gene>
<keyword evidence="1" id="KW-0732">Signal</keyword>
<evidence type="ECO:0000313" key="2">
    <source>
        <dbReference type="EMBL" id="GFO41149.1"/>
    </source>
</evidence>
<sequence>MQLISVFLAAALLATVLGADTFCDLKSFVANSFDITNVIPVRTTFNADIAASLHINLAIPSESIVIDFTNGRLYANIRDGRCGYREIENLKALAIDPSSIPANVTIPVDEPLSSFEMTAGDIDFRAWTRGSGGDCELVYFAFRVDGVPTLAYVHDDNEDASPDDLKRVEDAVKRLQQASCSPLTTRNP</sequence>
<feature type="signal peptide" evidence="1">
    <location>
        <begin position="1"/>
        <end position="18"/>
    </location>
</feature>
<protein>
    <submittedName>
        <fullName evidence="2">Uncharacterized protein</fullName>
    </submittedName>
</protein>
<dbReference type="EMBL" id="BLXT01007673">
    <property type="protein sequence ID" value="GFO41149.1"/>
    <property type="molecule type" value="Genomic_DNA"/>
</dbReference>
<comment type="caution">
    <text evidence="2">The sequence shown here is derived from an EMBL/GenBank/DDBJ whole genome shotgun (WGS) entry which is preliminary data.</text>
</comment>
<evidence type="ECO:0000256" key="1">
    <source>
        <dbReference type="SAM" id="SignalP"/>
    </source>
</evidence>
<name>A0AAV4DAF2_9GAST</name>
<keyword evidence="3" id="KW-1185">Reference proteome</keyword>
<proteinExistence type="predicted"/>